<organism evidence="2 3">
    <name type="scientific">Octopus vulgaris</name>
    <name type="common">Common octopus</name>
    <dbReference type="NCBI Taxonomy" id="6645"/>
    <lineage>
        <taxon>Eukaryota</taxon>
        <taxon>Metazoa</taxon>
        <taxon>Spiralia</taxon>
        <taxon>Lophotrochozoa</taxon>
        <taxon>Mollusca</taxon>
        <taxon>Cephalopoda</taxon>
        <taxon>Coleoidea</taxon>
        <taxon>Octopodiformes</taxon>
        <taxon>Octopoda</taxon>
        <taxon>Incirrata</taxon>
        <taxon>Octopodidae</taxon>
        <taxon>Octopus</taxon>
    </lineage>
</organism>
<gene>
    <name evidence="2" type="ORF">OCTVUL_1B019986</name>
</gene>
<dbReference type="Proteomes" id="UP001162480">
    <property type="component" value="Chromosome 2"/>
</dbReference>
<evidence type="ECO:0000256" key="1">
    <source>
        <dbReference type="SAM" id="MobiDB-lite"/>
    </source>
</evidence>
<sequence length="158" mass="18767">MAQIERKKTELIRSYNLILPNIEMLNKIVQLEARQEKENGSEEKENEIEKEENKNKDNMEPEKDQNRVEKRHVKWDNCEPKKSVEAGQGRPKPKMRTYKEERDNNSKLKQKETQDRTKILERPQGEKGCRPQVDTQVQQHRTCGDKVSKKKKKNKPIC</sequence>
<keyword evidence="3" id="KW-1185">Reference proteome</keyword>
<feature type="compositionally biased region" description="Basic and acidic residues" evidence="1">
    <location>
        <begin position="97"/>
        <end position="129"/>
    </location>
</feature>
<feature type="region of interest" description="Disordered" evidence="1">
    <location>
        <begin position="34"/>
        <end position="158"/>
    </location>
</feature>
<name>A0AA36ALX8_OCTVU</name>
<accession>A0AA36ALX8</accession>
<evidence type="ECO:0000313" key="3">
    <source>
        <dbReference type="Proteomes" id="UP001162480"/>
    </source>
</evidence>
<dbReference type="EMBL" id="OX597815">
    <property type="protein sequence ID" value="CAI9718635.1"/>
    <property type="molecule type" value="Genomic_DNA"/>
</dbReference>
<proteinExistence type="predicted"/>
<feature type="compositionally biased region" description="Basic residues" evidence="1">
    <location>
        <begin position="148"/>
        <end position="158"/>
    </location>
</feature>
<evidence type="ECO:0000313" key="2">
    <source>
        <dbReference type="EMBL" id="CAI9718635.1"/>
    </source>
</evidence>
<protein>
    <submittedName>
        <fullName evidence="2">Uncharacterized protein</fullName>
    </submittedName>
</protein>
<reference evidence="2" key="1">
    <citation type="submission" date="2023-08" db="EMBL/GenBank/DDBJ databases">
        <authorList>
            <person name="Alioto T."/>
            <person name="Alioto T."/>
            <person name="Gomez Garrido J."/>
        </authorList>
    </citation>
    <scope>NUCLEOTIDE SEQUENCE</scope>
</reference>
<dbReference type="AlphaFoldDB" id="A0AA36ALX8"/>
<feature type="compositionally biased region" description="Basic and acidic residues" evidence="1">
    <location>
        <begin position="51"/>
        <end position="84"/>
    </location>
</feature>
<feature type="compositionally biased region" description="Basic and acidic residues" evidence="1">
    <location>
        <begin position="34"/>
        <end position="43"/>
    </location>
</feature>